<accession>A0ABS4YLP1</accession>
<feature type="transmembrane region" description="Helical" evidence="1">
    <location>
        <begin position="75"/>
        <end position="97"/>
    </location>
</feature>
<keyword evidence="3" id="KW-1185">Reference proteome</keyword>
<evidence type="ECO:0000313" key="3">
    <source>
        <dbReference type="Proteomes" id="UP000698222"/>
    </source>
</evidence>
<gene>
    <name evidence="2" type="ORF">JOF44_002318</name>
</gene>
<keyword evidence="1" id="KW-0472">Membrane</keyword>
<proteinExistence type="predicted"/>
<dbReference type="EMBL" id="JAGIOC010000001">
    <property type="protein sequence ID" value="MBP2409415.1"/>
    <property type="molecule type" value="Genomic_DNA"/>
</dbReference>
<feature type="transmembrane region" description="Helical" evidence="1">
    <location>
        <begin position="6"/>
        <end position="27"/>
    </location>
</feature>
<organism evidence="2 3">
    <name type="scientific">Brachybacterium fresconis</name>
    <dbReference type="NCBI Taxonomy" id="173363"/>
    <lineage>
        <taxon>Bacteria</taxon>
        <taxon>Bacillati</taxon>
        <taxon>Actinomycetota</taxon>
        <taxon>Actinomycetes</taxon>
        <taxon>Micrococcales</taxon>
        <taxon>Dermabacteraceae</taxon>
        <taxon>Brachybacterium</taxon>
    </lineage>
</organism>
<comment type="caution">
    <text evidence="2">The sequence shown here is derived from an EMBL/GenBank/DDBJ whole genome shotgun (WGS) entry which is preliminary data.</text>
</comment>
<feature type="transmembrane region" description="Helical" evidence="1">
    <location>
        <begin position="39"/>
        <end position="63"/>
    </location>
</feature>
<keyword evidence="1" id="KW-0812">Transmembrane</keyword>
<dbReference type="RefSeq" id="WP_209891355.1">
    <property type="nucleotide sequence ID" value="NZ_BAAAJV010000014.1"/>
</dbReference>
<evidence type="ECO:0000256" key="1">
    <source>
        <dbReference type="SAM" id="Phobius"/>
    </source>
</evidence>
<evidence type="ECO:0000313" key="2">
    <source>
        <dbReference type="EMBL" id="MBP2409415.1"/>
    </source>
</evidence>
<keyword evidence="1" id="KW-1133">Transmembrane helix</keyword>
<protein>
    <submittedName>
        <fullName evidence="2">ABC-type multidrug transport system fused ATPase/permease subunit</fullName>
    </submittedName>
</protein>
<dbReference type="Proteomes" id="UP000698222">
    <property type="component" value="Unassembled WGS sequence"/>
</dbReference>
<reference evidence="2 3" key="1">
    <citation type="submission" date="2021-03" db="EMBL/GenBank/DDBJ databases">
        <title>Sequencing the genomes of 1000 actinobacteria strains.</title>
        <authorList>
            <person name="Klenk H.-P."/>
        </authorList>
    </citation>
    <scope>NUCLEOTIDE SEQUENCE [LARGE SCALE GENOMIC DNA]</scope>
    <source>
        <strain evidence="2 3">DSM 14564</strain>
    </source>
</reference>
<name>A0ABS4YLP1_9MICO</name>
<sequence length="108" mass="11686">MVLTLLLLITHTAVLALGATAIFFAVCKSALPKMWAANAFNAILLYIAQVIVLGMVLGLIDIFTDGTLRTTVGMWIRVGFAVLFLASAVTAGFGKYFRIPLQIRVLRS</sequence>